<evidence type="ECO:0000313" key="8">
    <source>
        <dbReference type="Proteomes" id="UP000013827"/>
    </source>
</evidence>
<dbReference type="RefSeq" id="XP_005768906.1">
    <property type="nucleotide sequence ID" value="XM_005768849.1"/>
</dbReference>
<dbReference type="GO" id="GO:0016020">
    <property type="term" value="C:membrane"/>
    <property type="evidence" value="ECO:0007669"/>
    <property type="project" value="UniProtKB-SubCell"/>
</dbReference>
<dbReference type="KEGG" id="ehx:EMIHUDRAFT_245059"/>
<evidence type="ECO:0000256" key="3">
    <source>
        <dbReference type="ARBA" id="ARBA00022989"/>
    </source>
</evidence>
<proteinExistence type="predicted"/>
<dbReference type="EnsemblProtists" id="EOD16477">
    <property type="protein sequence ID" value="EOD16477"/>
    <property type="gene ID" value="EMIHUDRAFT_245059"/>
</dbReference>
<keyword evidence="2" id="KW-0812">Transmembrane</keyword>
<dbReference type="InterPro" id="IPR035897">
    <property type="entry name" value="Toll_tir_struct_dom_sf"/>
</dbReference>
<keyword evidence="8" id="KW-1185">Reference proteome</keyword>
<accession>A0A0D3IYZ2</accession>
<reference evidence="7" key="2">
    <citation type="submission" date="2024-10" db="UniProtKB">
        <authorList>
            <consortium name="EnsemblProtists"/>
        </authorList>
    </citation>
    <scope>IDENTIFICATION</scope>
</reference>
<dbReference type="SUPFAM" id="SSF52200">
    <property type="entry name" value="Toll/Interleukin receptor TIR domain"/>
    <property type="match status" value="1"/>
</dbReference>
<evidence type="ECO:0000256" key="1">
    <source>
        <dbReference type="ARBA" id="ARBA00004370"/>
    </source>
</evidence>
<keyword evidence="4" id="KW-0472">Membrane</keyword>
<protein>
    <recommendedName>
        <fullName evidence="6">Receptor ligand binding region domain-containing protein</fullName>
    </recommendedName>
</protein>
<evidence type="ECO:0000256" key="2">
    <source>
        <dbReference type="ARBA" id="ARBA00022692"/>
    </source>
</evidence>
<evidence type="ECO:0000256" key="5">
    <source>
        <dbReference type="SAM" id="MobiDB-lite"/>
    </source>
</evidence>
<evidence type="ECO:0000259" key="6">
    <source>
        <dbReference type="Pfam" id="PF01094"/>
    </source>
</evidence>
<dbReference type="PaxDb" id="2903-EOD16477"/>
<dbReference type="Proteomes" id="UP000013827">
    <property type="component" value="Unassembled WGS sequence"/>
</dbReference>
<dbReference type="InterPro" id="IPR028082">
    <property type="entry name" value="Peripla_BP_I"/>
</dbReference>
<reference evidence="8" key="1">
    <citation type="journal article" date="2013" name="Nature">
        <title>Pan genome of the phytoplankton Emiliania underpins its global distribution.</title>
        <authorList>
            <person name="Read B.A."/>
            <person name="Kegel J."/>
            <person name="Klute M.J."/>
            <person name="Kuo A."/>
            <person name="Lefebvre S.C."/>
            <person name="Maumus F."/>
            <person name="Mayer C."/>
            <person name="Miller J."/>
            <person name="Monier A."/>
            <person name="Salamov A."/>
            <person name="Young J."/>
            <person name="Aguilar M."/>
            <person name="Claverie J.M."/>
            <person name="Frickenhaus S."/>
            <person name="Gonzalez K."/>
            <person name="Herman E.K."/>
            <person name="Lin Y.C."/>
            <person name="Napier J."/>
            <person name="Ogata H."/>
            <person name="Sarno A.F."/>
            <person name="Shmutz J."/>
            <person name="Schroeder D."/>
            <person name="de Vargas C."/>
            <person name="Verret F."/>
            <person name="von Dassow P."/>
            <person name="Valentin K."/>
            <person name="Van de Peer Y."/>
            <person name="Wheeler G."/>
            <person name="Dacks J.B."/>
            <person name="Delwiche C.F."/>
            <person name="Dyhrman S.T."/>
            <person name="Glockner G."/>
            <person name="John U."/>
            <person name="Richards T."/>
            <person name="Worden A.Z."/>
            <person name="Zhang X."/>
            <person name="Grigoriev I.V."/>
            <person name="Allen A.E."/>
            <person name="Bidle K."/>
            <person name="Borodovsky M."/>
            <person name="Bowler C."/>
            <person name="Brownlee C."/>
            <person name="Cock J.M."/>
            <person name="Elias M."/>
            <person name="Gladyshev V.N."/>
            <person name="Groth M."/>
            <person name="Guda C."/>
            <person name="Hadaegh A."/>
            <person name="Iglesias-Rodriguez M.D."/>
            <person name="Jenkins J."/>
            <person name="Jones B.M."/>
            <person name="Lawson T."/>
            <person name="Leese F."/>
            <person name="Lindquist E."/>
            <person name="Lobanov A."/>
            <person name="Lomsadze A."/>
            <person name="Malik S.B."/>
            <person name="Marsh M.E."/>
            <person name="Mackinder L."/>
            <person name="Mock T."/>
            <person name="Mueller-Roeber B."/>
            <person name="Pagarete A."/>
            <person name="Parker M."/>
            <person name="Probert I."/>
            <person name="Quesneville H."/>
            <person name="Raines C."/>
            <person name="Rensing S.A."/>
            <person name="Riano-Pachon D.M."/>
            <person name="Richier S."/>
            <person name="Rokitta S."/>
            <person name="Shiraiwa Y."/>
            <person name="Soanes D.M."/>
            <person name="van der Giezen M."/>
            <person name="Wahlund T.M."/>
            <person name="Williams B."/>
            <person name="Wilson W."/>
            <person name="Wolfe G."/>
            <person name="Wurch L.L."/>
        </authorList>
    </citation>
    <scope>NUCLEOTIDE SEQUENCE</scope>
</reference>
<dbReference type="Pfam" id="PF01094">
    <property type="entry name" value="ANF_receptor"/>
    <property type="match status" value="1"/>
</dbReference>
<sequence length="714" mass="78028">MLAITNSIVPSVAYDGYASRKRARPSTLGDGTNCDPAEDDEGHKLWSVDTDEDTMAPRCFGANNQFPESAYAPRAYDAVYAVAHAVQALVDDPHVQHVDGDALMAALLSVQFEGVTGNISFSSEPATLGDRADGVLYDVMNANASGAWVKLGTWQPADNWEQSFAGNGQALTRPTPDNSKPPQLVGDTLRVGVFCNKSPRFFLYEQCQHVMHIIDRINDKKDGFLDDLLPDHRLFYSMVQIWEGCSETEAIRSQFEQLDSDLNGVVATIGPFCSDNVAAVTATEWRAGPDISTVVLSPSSTAPILANDAVRVMKERLLNLLPDTKIFLDVDDLASGRGAAEVAASEILIVFLSDGYLTRPNTVRELLRAMTLQKIIITVYDERSVYMDKDVLGAAIDAACLNLSRWALDGDLAAWGAEVPTTADIFAALTARPLLWTRVPAFMNVTLQACVTPLVQPKAPILQSVPSWAQKGLGRADGKASLSPEVLERAIEMMQIAAEPGEAASMSLYTRAGIGFTWQRLRAGERFRLYASPHNPGALELTQELSCLLRHLDIELEVTTSVADLTACSHMLLYLDKRTWTENDQRIAALSSDVKAALAKRVHLLLVHESEPFEYMEGSHAGVKFDDLFDCVDGATPIELLQRKVYSEVAVPLKEGIYRPASLLLLARAVGDQTRASALRQLTSSSKELRLPSTTFAEGRASLMSRSKHDRLSL</sequence>
<keyword evidence="3" id="KW-1133">Transmembrane helix</keyword>
<dbReference type="Gene3D" id="3.40.50.2300">
    <property type="match status" value="2"/>
</dbReference>
<evidence type="ECO:0000256" key="4">
    <source>
        <dbReference type="ARBA" id="ARBA00023136"/>
    </source>
</evidence>
<dbReference type="HOGENOM" id="CLU_387066_0_0_1"/>
<dbReference type="GeneID" id="17262641"/>
<comment type="subcellular location">
    <subcellularLocation>
        <location evidence="1">Membrane</location>
    </subcellularLocation>
</comment>
<dbReference type="SUPFAM" id="SSF53822">
    <property type="entry name" value="Periplasmic binding protein-like I"/>
    <property type="match status" value="1"/>
</dbReference>
<name>A0A0D3IYZ2_EMIH1</name>
<feature type="domain" description="Receptor ligand binding region" evidence="6">
    <location>
        <begin position="68"/>
        <end position="123"/>
    </location>
</feature>
<feature type="region of interest" description="Disordered" evidence="5">
    <location>
        <begin position="22"/>
        <end position="43"/>
    </location>
</feature>
<dbReference type="AlphaFoldDB" id="A0A0D3IYZ2"/>
<dbReference type="InterPro" id="IPR001828">
    <property type="entry name" value="ANF_lig-bd_rcpt"/>
</dbReference>
<evidence type="ECO:0000313" key="7">
    <source>
        <dbReference type="EnsemblProtists" id="EOD16477"/>
    </source>
</evidence>
<organism evidence="7 8">
    <name type="scientific">Emiliania huxleyi (strain CCMP1516)</name>
    <dbReference type="NCBI Taxonomy" id="280463"/>
    <lineage>
        <taxon>Eukaryota</taxon>
        <taxon>Haptista</taxon>
        <taxon>Haptophyta</taxon>
        <taxon>Prymnesiophyceae</taxon>
        <taxon>Isochrysidales</taxon>
        <taxon>Noelaerhabdaceae</taxon>
        <taxon>Emiliania</taxon>
    </lineage>
</organism>